<dbReference type="Gene3D" id="3.60.10.10">
    <property type="entry name" value="Endonuclease/exonuclease/phosphatase"/>
    <property type="match status" value="1"/>
</dbReference>
<dbReference type="InterPro" id="IPR036691">
    <property type="entry name" value="Endo/exonu/phosph_ase_sf"/>
</dbReference>
<keyword evidence="2" id="KW-1185">Reference proteome</keyword>
<evidence type="ECO:0000313" key="1">
    <source>
        <dbReference type="EMBL" id="GJT18465.1"/>
    </source>
</evidence>
<reference evidence="1" key="2">
    <citation type="submission" date="2022-01" db="EMBL/GenBank/DDBJ databases">
        <authorList>
            <person name="Yamashiro T."/>
            <person name="Shiraishi A."/>
            <person name="Satake H."/>
            <person name="Nakayama K."/>
        </authorList>
    </citation>
    <scope>NUCLEOTIDE SEQUENCE</scope>
</reference>
<reference evidence="1" key="1">
    <citation type="journal article" date="2022" name="Int. J. Mol. Sci.">
        <title>Draft Genome of Tanacetum Coccineum: Genomic Comparison of Closely Related Tanacetum-Family Plants.</title>
        <authorList>
            <person name="Yamashiro T."/>
            <person name="Shiraishi A."/>
            <person name="Nakayama K."/>
            <person name="Satake H."/>
        </authorList>
    </citation>
    <scope>NUCLEOTIDE SEQUENCE</scope>
</reference>
<organism evidence="1 2">
    <name type="scientific">Tanacetum coccineum</name>
    <dbReference type="NCBI Taxonomy" id="301880"/>
    <lineage>
        <taxon>Eukaryota</taxon>
        <taxon>Viridiplantae</taxon>
        <taxon>Streptophyta</taxon>
        <taxon>Embryophyta</taxon>
        <taxon>Tracheophyta</taxon>
        <taxon>Spermatophyta</taxon>
        <taxon>Magnoliopsida</taxon>
        <taxon>eudicotyledons</taxon>
        <taxon>Gunneridae</taxon>
        <taxon>Pentapetalae</taxon>
        <taxon>asterids</taxon>
        <taxon>campanulids</taxon>
        <taxon>Asterales</taxon>
        <taxon>Asteraceae</taxon>
        <taxon>Asteroideae</taxon>
        <taxon>Anthemideae</taxon>
        <taxon>Anthemidinae</taxon>
        <taxon>Tanacetum</taxon>
    </lineage>
</organism>
<keyword evidence="1" id="KW-0808">Transferase</keyword>
<keyword evidence="1" id="KW-0548">Nucleotidyltransferase</keyword>
<proteinExistence type="predicted"/>
<accession>A0ABQ5BUC0</accession>
<dbReference type="Proteomes" id="UP001151760">
    <property type="component" value="Unassembled WGS sequence"/>
</dbReference>
<dbReference type="EMBL" id="BQNB010013638">
    <property type="protein sequence ID" value="GJT18465.1"/>
    <property type="molecule type" value="Genomic_DNA"/>
</dbReference>
<gene>
    <name evidence="1" type="ORF">Tco_0877171</name>
</gene>
<protein>
    <submittedName>
        <fullName evidence="1">RNA-directed DNA polymerase, eukaryota, reverse transcriptase zinc-binding domain protein</fullName>
    </submittedName>
</protein>
<keyword evidence="1" id="KW-0695">RNA-directed DNA polymerase</keyword>
<name>A0ABQ5BUC0_9ASTR</name>
<dbReference type="GO" id="GO:0003964">
    <property type="term" value="F:RNA-directed DNA polymerase activity"/>
    <property type="evidence" value="ECO:0007669"/>
    <property type="project" value="UniProtKB-KW"/>
</dbReference>
<dbReference type="SUPFAM" id="SSF56219">
    <property type="entry name" value="DNase I-like"/>
    <property type="match status" value="1"/>
</dbReference>
<evidence type="ECO:0000313" key="2">
    <source>
        <dbReference type="Proteomes" id="UP001151760"/>
    </source>
</evidence>
<sequence>MFLLVETLCQKVKFFCTIVYASNSYIERRKLWKDLGAQNIITSGDPWSILGDFNVSLKIEEHSNGCFALSNEMNEFLEITKEIEVEDILNHSSATLKIPNGLEKRRKAFRFSNFVTDKKEFSSTVKKGVSWEKYKVTDFPTNTIMFPNMLSRKEASRMCRDVSEVEVKNNMLSKLQKSSLWFVVRGTNHP</sequence>
<comment type="caution">
    <text evidence="1">The sequence shown here is derived from an EMBL/GenBank/DDBJ whole genome shotgun (WGS) entry which is preliminary data.</text>
</comment>